<name>A0A087DCA7_9BIFI</name>
<evidence type="ECO:0000256" key="2">
    <source>
        <dbReference type="ARBA" id="ARBA00022448"/>
    </source>
</evidence>
<dbReference type="GO" id="GO:0046872">
    <property type="term" value="F:metal ion binding"/>
    <property type="evidence" value="ECO:0007669"/>
    <property type="project" value="UniProtKB-KW"/>
</dbReference>
<feature type="compositionally biased region" description="Polar residues" evidence="5">
    <location>
        <begin position="420"/>
        <end position="431"/>
    </location>
</feature>
<dbReference type="GO" id="GO:0030001">
    <property type="term" value="P:metal ion transport"/>
    <property type="evidence" value="ECO:0007669"/>
    <property type="project" value="InterPro"/>
</dbReference>
<keyword evidence="3" id="KW-0479">Metal-binding</keyword>
<proteinExistence type="predicted"/>
<dbReference type="RefSeq" id="WP_033890371.1">
    <property type="nucleotide sequence ID" value="NZ_JDUT01000003.1"/>
</dbReference>
<dbReference type="Gene3D" id="3.40.50.1980">
    <property type="entry name" value="Nitrogenase molybdenum iron protein domain"/>
    <property type="match status" value="2"/>
</dbReference>
<evidence type="ECO:0000256" key="6">
    <source>
        <dbReference type="SAM" id="SignalP"/>
    </source>
</evidence>
<reference evidence="7 8" key="1">
    <citation type="submission" date="2014-03" db="EMBL/GenBank/DDBJ databases">
        <title>Genomics of Bifidobacteria.</title>
        <authorList>
            <person name="Ventura M."/>
            <person name="Milani C."/>
            <person name="Lugli G.A."/>
        </authorList>
    </citation>
    <scope>NUCLEOTIDE SEQUENCE [LARGE SCALE GENOMIC DNA]</scope>
    <source>
        <strain evidence="7 8">DSM 23967</strain>
    </source>
</reference>
<gene>
    <name evidence="7" type="ORF">BISA_1322</name>
</gene>
<dbReference type="STRING" id="1437607.BISA_1322"/>
<keyword evidence="2" id="KW-0813">Transport</keyword>
<sequence length="431" mass="45271">MRTRFARLTRFAAASISAMMLLATAACGSQTSSEQPSTNTDSTAKQQTDPITVVSSLNQWGSLAAELGGDDVKVTSIVNSTNVDAHDFEPKTSDVAKLAKAQIVVANGAGYDSWATKSLGKTSNLVSAASVVGAMEGDNPHLWFSKDARSGMAEAITEAYIKALPSKKKDFQERLKTWQQGEKSLEKWTGDFTKNHSKLTYAATEPVAYYLMADLGFDDSTPKGYSQSVASGGEVAPADLQSFQELIEDRDVDVLVNNTQEASDATNMITGTAGRSDVPVVDVSEQMPSDATSLNSWINQLVNTIIDAVDPTYGCDADADDDADSTDADSNSSNDDSNSDADSSDTGATDGTNTDDAANSGATGDEQSSQSDNSSEQSSTEENKTPNFIRECKASAKNNSTTTAGQTSSDSSTSTEDDSAPSNAGQTDPGK</sequence>
<accession>A0A087DCA7</accession>
<evidence type="ECO:0000256" key="3">
    <source>
        <dbReference type="ARBA" id="ARBA00022723"/>
    </source>
</evidence>
<dbReference type="PANTHER" id="PTHR42953">
    <property type="entry name" value="HIGH-AFFINITY ZINC UPTAKE SYSTEM PROTEIN ZNUA-RELATED"/>
    <property type="match status" value="1"/>
</dbReference>
<evidence type="ECO:0000256" key="1">
    <source>
        <dbReference type="ARBA" id="ARBA00004196"/>
    </source>
</evidence>
<dbReference type="EMBL" id="JGZN01000006">
    <property type="protein sequence ID" value="KFI93157.1"/>
    <property type="molecule type" value="Genomic_DNA"/>
</dbReference>
<dbReference type="InterPro" id="IPR050492">
    <property type="entry name" value="Bact_metal-bind_prot9"/>
</dbReference>
<organism evidence="7 8">
    <name type="scientific">Bifidobacterium saguini DSM 23967</name>
    <dbReference type="NCBI Taxonomy" id="1437607"/>
    <lineage>
        <taxon>Bacteria</taxon>
        <taxon>Bacillati</taxon>
        <taxon>Actinomycetota</taxon>
        <taxon>Actinomycetes</taxon>
        <taxon>Bifidobacteriales</taxon>
        <taxon>Bifidobacteriaceae</taxon>
        <taxon>Bifidobacterium</taxon>
    </lineage>
</organism>
<dbReference type="PANTHER" id="PTHR42953:SF1">
    <property type="entry name" value="METAL-BINDING PROTEIN HI_0362-RELATED"/>
    <property type="match status" value="1"/>
</dbReference>
<feature type="compositionally biased region" description="Low complexity" evidence="5">
    <location>
        <begin position="344"/>
        <end position="380"/>
    </location>
</feature>
<dbReference type="SUPFAM" id="SSF53807">
    <property type="entry name" value="Helical backbone' metal receptor"/>
    <property type="match status" value="1"/>
</dbReference>
<dbReference type="OrthoDB" id="5296019at2"/>
<protein>
    <submittedName>
        <fullName evidence="7">Putative solute binding protein of ABC transporter system</fullName>
    </submittedName>
</protein>
<evidence type="ECO:0000313" key="8">
    <source>
        <dbReference type="Proteomes" id="UP000029066"/>
    </source>
</evidence>
<feature type="region of interest" description="Disordered" evidence="5">
    <location>
        <begin position="316"/>
        <end position="431"/>
    </location>
</feature>
<keyword evidence="4 6" id="KW-0732">Signal</keyword>
<dbReference type="AlphaFoldDB" id="A0A087DCA7"/>
<feature type="chain" id="PRO_5001820051" evidence="6">
    <location>
        <begin position="26"/>
        <end position="431"/>
    </location>
</feature>
<feature type="signal peptide" evidence="6">
    <location>
        <begin position="1"/>
        <end position="25"/>
    </location>
</feature>
<dbReference type="PROSITE" id="PS51257">
    <property type="entry name" value="PROKAR_LIPOPROTEIN"/>
    <property type="match status" value="1"/>
</dbReference>
<dbReference type="GO" id="GO:0030313">
    <property type="term" value="C:cell envelope"/>
    <property type="evidence" value="ECO:0007669"/>
    <property type="project" value="UniProtKB-SubCell"/>
</dbReference>
<evidence type="ECO:0000256" key="5">
    <source>
        <dbReference type="SAM" id="MobiDB-lite"/>
    </source>
</evidence>
<dbReference type="Proteomes" id="UP000029066">
    <property type="component" value="Unassembled WGS sequence"/>
</dbReference>
<dbReference type="InterPro" id="IPR006127">
    <property type="entry name" value="ZnuA-like"/>
</dbReference>
<comment type="subcellular location">
    <subcellularLocation>
        <location evidence="1">Cell envelope</location>
    </subcellularLocation>
</comment>
<feature type="compositionally biased region" description="Acidic residues" evidence="5">
    <location>
        <begin position="317"/>
        <end position="327"/>
    </location>
</feature>
<feature type="compositionally biased region" description="Low complexity" evidence="5">
    <location>
        <begin position="400"/>
        <end position="414"/>
    </location>
</feature>
<feature type="region of interest" description="Disordered" evidence="5">
    <location>
        <begin position="30"/>
        <end position="50"/>
    </location>
</feature>
<dbReference type="Pfam" id="PF01297">
    <property type="entry name" value="ZnuA"/>
    <property type="match status" value="1"/>
</dbReference>
<comment type="caution">
    <text evidence="7">The sequence shown here is derived from an EMBL/GenBank/DDBJ whole genome shotgun (WGS) entry which is preliminary data.</text>
</comment>
<evidence type="ECO:0000256" key="4">
    <source>
        <dbReference type="ARBA" id="ARBA00022729"/>
    </source>
</evidence>
<evidence type="ECO:0000313" key="7">
    <source>
        <dbReference type="EMBL" id="KFI93157.1"/>
    </source>
</evidence>